<evidence type="ECO:0000313" key="2">
    <source>
        <dbReference type="Proteomes" id="UP000295706"/>
    </source>
</evidence>
<dbReference type="EMBL" id="SMJU01000004">
    <property type="protein sequence ID" value="TDB66897.1"/>
    <property type="molecule type" value="Genomic_DNA"/>
</dbReference>
<dbReference type="AlphaFoldDB" id="A0A4R4KFW1"/>
<evidence type="ECO:0008006" key="3">
    <source>
        <dbReference type="Google" id="ProtNLM"/>
    </source>
</evidence>
<evidence type="ECO:0000313" key="1">
    <source>
        <dbReference type="EMBL" id="TDB66897.1"/>
    </source>
</evidence>
<proteinExistence type="predicted"/>
<accession>A0A4R4KFW1</accession>
<keyword evidence="2" id="KW-1185">Reference proteome</keyword>
<name>A0A4R4KFW1_9BACT</name>
<dbReference type="Proteomes" id="UP000295706">
    <property type="component" value="Unassembled WGS sequence"/>
</dbReference>
<reference evidence="1 2" key="1">
    <citation type="submission" date="2019-02" db="EMBL/GenBank/DDBJ databases">
        <title>Arundinibacter roseus gen. nov., sp. nov., a new member of the family Cytophagaceae.</title>
        <authorList>
            <person name="Szuroczki S."/>
            <person name="Khayer B."/>
            <person name="Sproer C."/>
            <person name="Toumi M."/>
            <person name="Szabo A."/>
            <person name="Felfoldi T."/>
            <person name="Schumann P."/>
            <person name="Toth E."/>
        </authorList>
    </citation>
    <scope>NUCLEOTIDE SEQUENCE [LARGE SCALE GENOMIC DNA]</scope>
    <source>
        <strain evidence="1 2">DMA-k-7a</strain>
    </source>
</reference>
<comment type="caution">
    <text evidence="1">The sequence shown here is derived from an EMBL/GenBank/DDBJ whole genome shotgun (WGS) entry which is preliminary data.</text>
</comment>
<gene>
    <name evidence="1" type="ORF">EZE20_07165</name>
</gene>
<organism evidence="1 2">
    <name type="scientific">Arundinibacter roseus</name>
    <dbReference type="NCBI Taxonomy" id="2070510"/>
    <lineage>
        <taxon>Bacteria</taxon>
        <taxon>Pseudomonadati</taxon>
        <taxon>Bacteroidota</taxon>
        <taxon>Cytophagia</taxon>
        <taxon>Cytophagales</taxon>
        <taxon>Spirosomataceae</taxon>
        <taxon>Arundinibacter</taxon>
    </lineage>
</organism>
<sequence length="150" mass="17623">MKKQPIFLIPTLLSLLTIFMSTYSFGQVATLPEFLKEKQVWDEKLIVVYTPDDQPLLSKEQLNVLHPYTQVLRKEKIVLVQLPNKLSKANKLFLQQKFRYQPDRINVWVFDEKGNMRMCSTKPIQAEQVLKVLNIETRPEAVVKAKFFLE</sequence>
<protein>
    <recommendedName>
        <fullName evidence="3">DUF4174 domain-containing protein</fullName>
    </recommendedName>
</protein>
<dbReference type="RefSeq" id="WP_132116001.1">
    <property type="nucleotide sequence ID" value="NZ_SMJU01000004.1"/>
</dbReference>